<feature type="region of interest" description="Disordered" evidence="1">
    <location>
        <begin position="136"/>
        <end position="160"/>
    </location>
</feature>
<dbReference type="EMBL" id="GBHO01030222">
    <property type="protein sequence ID" value="JAG13382.1"/>
    <property type="molecule type" value="Transcribed_RNA"/>
</dbReference>
<feature type="region of interest" description="Disordered" evidence="1">
    <location>
        <begin position="79"/>
        <end position="122"/>
    </location>
</feature>
<feature type="region of interest" description="Disordered" evidence="1">
    <location>
        <begin position="1"/>
        <end position="57"/>
    </location>
</feature>
<reference evidence="2" key="2">
    <citation type="submission" date="2014-07" db="EMBL/GenBank/DDBJ databases">
        <authorList>
            <person name="Hull J."/>
        </authorList>
    </citation>
    <scope>NUCLEOTIDE SEQUENCE</scope>
</reference>
<proteinExistence type="predicted"/>
<dbReference type="AlphaFoldDB" id="A0A0A9WY27"/>
<name>A0A0A9WY27_LYGHE</name>
<reference evidence="2" key="1">
    <citation type="journal article" date="2014" name="PLoS ONE">
        <title>Transcriptome-Based Identification of ABC Transporters in the Western Tarnished Plant Bug Lygus hesperus.</title>
        <authorList>
            <person name="Hull J.J."/>
            <person name="Chaney K."/>
            <person name="Geib S.M."/>
            <person name="Fabrick J.A."/>
            <person name="Brent C.S."/>
            <person name="Walsh D."/>
            <person name="Lavine L.C."/>
        </authorList>
    </citation>
    <scope>NUCLEOTIDE SEQUENCE</scope>
</reference>
<dbReference type="EMBL" id="GDHC01018903">
    <property type="protein sequence ID" value="JAP99725.1"/>
    <property type="molecule type" value="Transcribed_RNA"/>
</dbReference>
<evidence type="ECO:0000313" key="3">
    <source>
        <dbReference type="EMBL" id="JAP99725.1"/>
    </source>
</evidence>
<sequence length="160" mass="17192">MDESVQEGSKLTRIESSETMMCGDTEGSVCRGEGGGPQQPSTHPANDGRKGAAPMRMMHRVRNKATLVMSKLFRTFSDSRLSNSTTVNVREGDSSSSGGSGNAIQNRDTSSPPQHQETVKTGRRLYKLAATDADAAVHAKDGQPRALPTYPTTFAAEEIY</sequence>
<reference evidence="3" key="3">
    <citation type="journal article" date="2016" name="Gigascience">
        <title>De novo construction of an expanded transcriptome assembly for the western tarnished plant bug, Lygus hesperus.</title>
        <authorList>
            <person name="Tassone E.E."/>
            <person name="Geib S.M."/>
            <person name="Hall B."/>
            <person name="Fabrick J.A."/>
            <person name="Brent C.S."/>
            <person name="Hull J.J."/>
        </authorList>
    </citation>
    <scope>NUCLEOTIDE SEQUENCE</scope>
</reference>
<accession>A0A0A9WY27</accession>
<feature type="compositionally biased region" description="Polar residues" evidence="1">
    <location>
        <begin position="102"/>
        <end position="116"/>
    </location>
</feature>
<gene>
    <name evidence="2" type="primary">hgpA</name>
    <name evidence="2" type="ORF">CM83_102197</name>
    <name evidence="3" type="ORF">g.26078</name>
</gene>
<organism evidence="2">
    <name type="scientific">Lygus hesperus</name>
    <name type="common">Western plant bug</name>
    <dbReference type="NCBI Taxonomy" id="30085"/>
    <lineage>
        <taxon>Eukaryota</taxon>
        <taxon>Metazoa</taxon>
        <taxon>Ecdysozoa</taxon>
        <taxon>Arthropoda</taxon>
        <taxon>Hexapoda</taxon>
        <taxon>Insecta</taxon>
        <taxon>Pterygota</taxon>
        <taxon>Neoptera</taxon>
        <taxon>Paraneoptera</taxon>
        <taxon>Hemiptera</taxon>
        <taxon>Heteroptera</taxon>
        <taxon>Panheteroptera</taxon>
        <taxon>Cimicomorpha</taxon>
        <taxon>Miridae</taxon>
        <taxon>Mirini</taxon>
        <taxon>Lygus</taxon>
    </lineage>
</organism>
<feature type="compositionally biased region" description="Polar residues" evidence="1">
    <location>
        <begin position="79"/>
        <end position="88"/>
    </location>
</feature>
<evidence type="ECO:0000256" key="1">
    <source>
        <dbReference type="SAM" id="MobiDB-lite"/>
    </source>
</evidence>
<protein>
    <submittedName>
        <fullName evidence="2">Hemoglobin and hemoglobin-haptoglobin-binding protein A</fullName>
    </submittedName>
</protein>
<evidence type="ECO:0000313" key="2">
    <source>
        <dbReference type="EMBL" id="JAG13382.1"/>
    </source>
</evidence>